<comment type="caution">
    <text evidence="2">The sequence shown here is derived from an EMBL/GenBank/DDBJ whole genome shotgun (WGS) entry which is preliminary data.</text>
</comment>
<gene>
    <name evidence="2" type="ORF">EJB05_48729</name>
</gene>
<feature type="region of interest" description="Disordered" evidence="1">
    <location>
        <begin position="114"/>
        <end position="158"/>
    </location>
</feature>
<evidence type="ECO:0000313" key="2">
    <source>
        <dbReference type="EMBL" id="TVU05563.1"/>
    </source>
</evidence>
<sequence length="248" mass="27480">HSVSMHNGSSSLYLNNEYKHQLDVNSGCHLPDVLKLKICKLLDDNSISSSLSLRMDVSSLSTLSDEMRACFSTLLEHAYSVDLRTQNVVLKLLKLLCDAVPNDFVDNTQTDVRAAQSVSNDDNPPSRLVSDENIEDTRIPDLPSHRSTPGSGHLMCNNTAQTRTDASNLRSTQSVPKVNDCRVSKSVTPHFPKAKITPDQVEKLIHKLQKHENTGKCLASQLAEAGCSATKKHKSRIDELKDMYNEEP</sequence>
<organism evidence="2 3">
    <name type="scientific">Eragrostis curvula</name>
    <name type="common">weeping love grass</name>
    <dbReference type="NCBI Taxonomy" id="38414"/>
    <lineage>
        <taxon>Eukaryota</taxon>
        <taxon>Viridiplantae</taxon>
        <taxon>Streptophyta</taxon>
        <taxon>Embryophyta</taxon>
        <taxon>Tracheophyta</taxon>
        <taxon>Spermatophyta</taxon>
        <taxon>Magnoliopsida</taxon>
        <taxon>Liliopsida</taxon>
        <taxon>Poales</taxon>
        <taxon>Poaceae</taxon>
        <taxon>PACMAD clade</taxon>
        <taxon>Chloridoideae</taxon>
        <taxon>Eragrostideae</taxon>
        <taxon>Eragrostidinae</taxon>
        <taxon>Eragrostis</taxon>
    </lineage>
</organism>
<proteinExistence type="predicted"/>
<dbReference type="EMBL" id="RWGY01000051">
    <property type="protein sequence ID" value="TVU05563.1"/>
    <property type="molecule type" value="Genomic_DNA"/>
</dbReference>
<dbReference type="AlphaFoldDB" id="A0A5J9T2E0"/>
<accession>A0A5J9T2E0</accession>
<keyword evidence="3" id="KW-1185">Reference proteome</keyword>
<dbReference type="Gramene" id="TVU05563">
    <property type="protein sequence ID" value="TVU05563"/>
    <property type="gene ID" value="EJB05_48729"/>
</dbReference>
<feature type="non-terminal residue" evidence="2">
    <location>
        <position position="1"/>
    </location>
</feature>
<reference evidence="2 3" key="1">
    <citation type="journal article" date="2019" name="Sci. Rep.">
        <title>A high-quality genome of Eragrostis curvula grass provides insights into Poaceae evolution and supports new strategies to enhance forage quality.</title>
        <authorList>
            <person name="Carballo J."/>
            <person name="Santos B.A.C.M."/>
            <person name="Zappacosta D."/>
            <person name="Garbus I."/>
            <person name="Selva J.P."/>
            <person name="Gallo C.A."/>
            <person name="Diaz A."/>
            <person name="Albertini E."/>
            <person name="Caccamo M."/>
            <person name="Echenique V."/>
        </authorList>
    </citation>
    <scope>NUCLEOTIDE SEQUENCE [LARGE SCALE GENOMIC DNA]</scope>
    <source>
        <strain evidence="3">cv. Victoria</strain>
        <tissue evidence="2">Leaf</tissue>
    </source>
</reference>
<evidence type="ECO:0000256" key="1">
    <source>
        <dbReference type="SAM" id="MobiDB-lite"/>
    </source>
</evidence>
<feature type="compositionally biased region" description="Polar residues" evidence="1">
    <location>
        <begin position="145"/>
        <end position="158"/>
    </location>
</feature>
<name>A0A5J9T2E0_9POAL</name>
<feature type="non-terminal residue" evidence="2">
    <location>
        <position position="248"/>
    </location>
</feature>
<dbReference type="Proteomes" id="UP000324897">
    <property type="component" value="Unassembled WGS sequence"/>
</dbReference>
<feature type="compositionally biased region" description="Polar residues" evidence="1">
    <location>
        <begin position="114"/>
        <end position="123"/>
    </location>
</feature>
<evidence type="ECO:0000313" key="3">
    <source>
        <dbReference type="Proteomes" id="UP000324897"/>
    </source>
</evidence>
<protein>
    <submittedName>
        <fullName evidence="2">Uncharacterized protein</fullName>
    </submittedName>
</protein>